<protein>
    <submittedName>
        <fullName evidence="2">Uncharacterized protein</fullName>
    </submittedName>
</protein>
<sequence>MNQQSTSELPPLPEYTVEGHYAEKSEEEDQTVQIQSLMKQMQDLLLTQSKKKGKRREQTSYTPGASPSEPTLPMHLRPEDSPIYLHLDLEKPLLQSQNKELKIFKGELLSLHLIIQVHYSRKFQDKKDL</sequence>
<dbReference type="AlphaFoldDB" id="A0A9Q3JYD7"/>
<comment type="caution">
    <text evidence="2">The sequence shown here is derived from an EMBL/GenBank/DDBJ whole genome shotgun (WGS) entry which is preliminary data.</text>
</comment>
<dbReference type="Proteomes" id="UP000765509">
    <property type="component" value="Unassembled WGS sequence"/>
</dbReference>
<evidence type="ECO:0000313" key="2">
    <source>
        <dbReference type="EMBL" id="MBW0570311.1"/>
    </source>
</evidence>
<dbReference type="EMBL" id="AVOT02086006">
    <property type="protein sequence ID" value="MBW0570311.1"/>
    <property type="molecule type" value="Genomic_DNA"/>
</dbReference>
<reference evidence="2" key="1">
    <citation type="submission" date="2021-03" db="EMBL/GenBank/DDBJ databases">
        <title>Draft genome sequence of rust myrtle Austropuccinia psidii MF-1, a brazilian biotype.</title>
        <authorList>
            <person name="Quecine M.C."/>
            <person name="Pachon D.M.R."/>
            <person name="Bonatelli M.L."/>
            <person name="Correr F.H."/>
            <person name="Franceschini L.M."/>
            <person name="Leite T.F."/>
            <person name="Margarido G.R.A."/>
            <person name="Almeida C.A."/>
            <person name="Ferrarezi J.A."/>
            <person name="Labate C.A."/>
        </authorList>
    </citation>
    <scope>NUCLEOTIDE SEQUENCE</scope>
    <source>
        <strain evidence="2">MF-1</strain>
    </source>
</reference>
<evidence type="ECO:0000313" key="3">
    <source>
        <dbReference type="Proteomes" id="UP000765509"/>
    </source>
</evidence>
<feature type="region of interest" description="Disordered" evidence="1">
    <location>
        <begin position="1"/>
        <end position="32"/>
    </location>
</feature>
<organism evidence="2 3">
    <name type="scientific">Austropuccinia psidii MF-1</name>
    <dbReference type="NCBI Taxonomy" id="1389203"/>
    <lineage>
        <taxon>Eukaryota</taxon>
        <taxon>Fungi</taxon>
        <taxon>Dikarya</taxon>
        <taxon>Basidiomycota</taxon>
        <taxon>Pucciniomycotina</taxon>
        <taxon>Pucciniomycetes</taxon>
        <taxon>Pucciniales</taxon>
        <taxon>Sphaerophragmiaceae</taxon>
        <taxon>Austropuccinia</taxon>
    </lineage>
</organism>
<gene>
    <name evidence="2" type="ORF">O181_110026</name>
</gene>
<evidence type="ECO:0000256" key="1">
    <source>
        <dbReference type="SAM" id="MobiDB-lite"/>
    </source>
</evidence>
<feature type="compositionally biased region" description="Polar residues" evidence="1">
    <location>
        <begin position="59"/>
        <end position="69"/>
    </location>
</feature>
<proteinExistence type="predicted"/>
<keyword evidence="3" id="KW-1185">Reference proteome</keyword>
<accession>A0A9Q3JYD7</accession>
<feature type="region of interest" description="Disordered" evidence="1">
    <location>
        <begin position="46"/>
        <end position="78"/>
    </location>
</feature>
<name>A0A9Q3JYD7_9BASI</name>